<dbReference type="InterPro" id="IPR029030">
    <property type="entry name" value="Caspase-like_dom_sf"/>
</dbReference>
<evidence type="ECO:0000259" key="9">
    <source>
        <dbReference type="PROSITE" id="PS50208"/>
    </source>
</evidence>
<dbReference type="PROSITE" id="PS01122">
    <property type="entry name" value="CASPASE_CYS"/>
    <property type="match status" value="1"/>
</dbReference>
<dbReference type="InterPro" id="IPR002138">
    <property type="entry name" value="Pept_C14_p10"/>
</dbReference>
<dbReference type="InterPro" id="IPR016129">
    <property type="entry name" value="Caspase_his_AS"/>
</dbReference>
<organism evidence="10 11">
    <name type="scientific">Goodea atripinnis</name>
    <dbReference type="NCBI Taxonomy" id="208336"/>
    <lineage>
        <taxon>Eukaryota</taxon>
        <taxon>Metazoa</taxon>
        <taxon>Chordata</taxon>
        <taxon>Craniata</taxon>
        <taxon>Vertebrata</taxon>
        <taxon>Euteleostomi</taxon>
        <taxon>Actinopterygii</taxon>
        <taxon>Neopterygii</taxon>
        <taxon>Teleostei</taxon>
        <taxon>Neoteleostei</taxon>
        <taxon>Acanthomorphata</taxon>
        <taxon>Ovalentaria</taxon>
        <taxon>Atherinomorphae</taxon>
        <taxon>Cyprinodontiformes</taxon>
        <taxon>Goodeidae</taxon>
        <taxon>Goodea</taxon>
    </lineage>
</organism>
<dbReference type="PANTHER" id="PTHR48169">
    <property type="entry name" value="DED DOMAIN-CONTAINING PROTEIN"/>
    <property type="match status" value="1"/>
</dbReference>
<dbReference type="InterPro" id="IPR033139">
    <property type="entry name" value="Caspase_cys_AS"/>
</dbReference>
<dbReference type="PROSITE" id="PS01121">
    <property type="entry name" value="CASPASE_HIS"/>
    <property type="match status" value="1"/>
</dbReference>
<feature type="domain" description="Caspase family p20" evidence="9">
    <location>
        <begin position="37"/>
        <end position="132"/>
    </location>
</feature>
<dbReference type="InterPro" id="IPR011600">
    <property type="entry name" value="Pept_C14_caspase"/>
</dbReference>
<keyword evidence="4" id="KW-0378">Hydrolase</keyword>
<dbReference type="Gene3D" id="3.40.50.1460">
    <property type="match status" value="1"/>
</dbReference>
<accession>A0ABV0PDW9</accession>
<evidence type="ECO:0000256" key="5">
    <source>
        <dbReference type="ARBA" id="ARBA00022807"/>
    </source>
</evidence>
<dbReference type="PRINTS" id="PR00376">
    <property type="entry name" value="IL1BCENZYME"/>
</dbReference>
<name>A0ABV0PDW9_9TELE</name>
<keyword evidence="6" id="KW-0865">Zymogen</keyword>
<protein>
    <recommendedName>
        <fullName evidence="12">Caspase-8</fullName>
    </recommendedName>
</protein>
<evidence type="ECO:0000256" key="6">
    <source>
        <dbReference type="ARBA" id="ARBA00023145"/>
    </source>
</evidence>
<keyword evidence="5" id="KW-0788">Thiol protease</keyword>
<dbReference type="InterPro" id="IPR015917">
    <property type="entry name" value="Pept_C14A"/>
</dbReference>
<evidence type="ECO:0000313" key="11">
    <source>
        <dbReference type="Proteomes" id="UP001476798"/>
    </source>
</evidence>
<sequence length="223" mass="24946">MIYILQSPVNPSNTSYDVHQVGNRPEAVTCRPNVLGSLEKVFKWLGFDVQIHRDCDGKKLQSLFVELGKKDHRLMDCLVCCVLTHGEEGVVYGVDGSPVKIKNLMLPFDGQRCPSLLEKPKLFFIQACQGNKEQPRVQTDGTEDETSNVFSDAKITIESIPSAADFLVGMATVPEYVSFRDRKLGTWYIQSLCRNLVMFVPRLVTTINRSDANEKLNLFAGAS</sequence>
<comment type="caution">
    <text evidence="10">The sequence shown here is derived from an EMBL/GenBank/DDBJ whole genome shotgun (WGS) entry which is preliminary data.</text>
</comment>
<keyword evidence="3" id="KW-0053">Apoptosis</keyword>
<evidence type="ECO:0000256" key="1">
    <source>
        <dbReference type="ARBA" id="ARBA00010134"/>
    </source>
</evidence>
<reference evidence="10 11" key="1">
    <citation type="submission" date="2021-06" db="EMBL/GenBank/DDBJ databases">
        <authorList>
            <person name="Palmer J.M."/>
        </authorList>
    </citation>
    <scope>NUCLEOTIDE SEQUENCE [LARGE SCALE GENOMIC DNA]</scope>
    <source>
        <strain evidence="10 11">GA_2019</strain>
        <tissue evidence="10">Muscle</tissue>
    </source>
</reference>
<evidence type="ECO:0000313" key="10">
    <source>
        <dbReference type="EMBL" id="MEQ2181667.1"/>
    </source>
</evidence>
<dbReference type="Proteomes" id="UP001476798">
    <property type="component" value="Unassembled WGS sequence"/>
</dbReference>
<evidence type="ECO:0008006" key="12">
    <source>
        <dbReference type="Google" id="ProtNLM"/>
    </source>
</evidence>
<evidence type="ECO:0000256" key="3">
    <source>
        <dbReference type="ARBA" id="ARBA00022703"/>
    </source>
</evidence>
<comment type="similarity">
    <text evidence="1 7">Belongs to the peptidase C14A family.</text>
</comment>
<keyword evidence="2" id="KW-0645">Protease</keyword>
<dbReference type="SUPFAM" id="SSF52129">
    <property type="entry name" value="Caspase-like"/>
    <property type="match status" value="1"/>
</dbReference>
<dbReference type="InterPro" id="IPR001309">
    <property type="entry name" value="Pept_C14_p20"/>
</dbReference>
<dbReference type="PROSITE" id="PS50208">
    <property type="entry name" value="CASPASE_P20"/>
    <property type="match status" value="1"/>
</dbReference>
<dbReference type="PROSITE" id="PS50207">
    <property type="entry name" value="CASPASE_P10"/>
    <property type="match status" value="1"/>
</dbReference>
<dbReference type="Pfam" id="PF00656">
    <property type="entry name" value="Peptidase_C14"/>
    <property type="match status" value="1"/>
</dbReference>
<dbReference type="PANTHER" id="PTHR48169:SF7">
    <property type="entry name" value="CASPASE 10"/>
    <property type="match status" value="1"/>
</dbReference>
<evidence type="ECO:0000256" key="2">
    <source>
        <dbReference type="ARBA" id="ARBA00022670"/>
    </source>
</evidence>
<keyword evidence="11" id="KW-1185">Reference proteome</keyword>
<proteinExistence type="inferred from homology"/>
<evidence type="ECO:0000259" key="8">
    <source>
        <dbReference type="PROSITE" id="PS50207"/>
    </source>
</evidence>
<evidence type="ECO:0000256" key="4">
    <source>
        <dbReference type="ARBA" id="ARBA00022801"/>
    </source>
</evidence>
<gene>
    <name evidence="10" type="ORF">GOODEAATRI_013933</name>
</gene>
<dbReference type="EMBL" id="JAHRIO010070924">
    <property type="protein sequence ID" value="MEQ2181667.1"/>
    <property type="molecule type" value="Genomic_DNA"/>
</dbReference>
<evidence type="ECO:0000256" key="7">
    <source>
        <dbReference type="RuleBase" id="RU003971"/>
    </source>
</evidence>
<dbReference type="SMART" id="SM00115">
    <property type="entry name" value="CASc"/>
    <property type="match status" value="1"/>
</dbReference>
<feature type="domain" description="Caspase family p10" evidence="8">
    <location>
        <begin position="156"/>
        <end position="196"/>
    </location>
</feature>